<keyword evidence="2" id="KW-1185">Reference proteome</keyword>
<organism evidence="1 2">
    <name type="scientific">Chaetomium tenue</name>
    <dbReference type="NCBI Taxonomy" id="1854479"/>
    <lineage>
        <taxon>Eukaryota</taxon>
        <taxon>Fungi</taxon>
        <taxon>Dikarya</taxon>
        <taxon>Ascomycota</taxon>
        <taxon>Pezizomycotina</taxon>
        <taxon>Sordariomycetes</taxon>
        <taxon>Sordariomycetidae</taxon>
        <taxon>Sordariales</taxon>
        <taxon>Chaetomiaceae</taxon>
        <taxon>Chaetomium</taxon>
    </lineage>
</organism>
<evidence type="ECO:0000313" key="2">
    <source>
        <dbReference type="Proteomes" id="UP000724584"/>
    </source>
</evidence>
<protein>
    <submittedName>
        <fullName evidence="1">Uncharacterized protein</fullName>
    </submittedName>
</protein>
<comment type="caution">
    <text evidence="1">The sequence shown here is derived from an EMBL/GenBank/DDBJ whole genome shotgun (WGS) entry which is preliminary data.</text>
</comment>
<accession>A0ACB7PM05</accession>
<sequence length="815" mass="89588">MEKSKDQAGEASGPSSESTRKSQIAALVEAHKKLVDEAPIEEDYELLGATAMMLKAIQSRFVAKVVPNSSDNQQAPPMADAGAAFQELAAKFGELQSMVESSAIAIGMKGDVLIHAAKMLRGAATALGELQNMMTSSADATSSRGGIPNSAAGTAAAQREATAATALMYLQSLYEDSLDTTEKILKNADDLLETAEGQSETSTAPPPRRLEPIKEDPLEEAEDFLETAEGQSETSTAPLPRRLEPIEEEPLEEAEAQAESTSINPSMELQHVDDNAPEAAESQPEMAAENRSGELALSKKDKKRAKNKEKKERKKARKAEEEEIPPALDITATETTATEINASPLALLPRSSNPNYEAEVRGRPDDLNSWVAADLARCKHLGDLNKLCIVCDKKAEKCCPNCNESACYCSRECHVLDFPIHTKVCSDFAGPAADDKRPSSQHYRVLFFPAFRTKPEICWAAYRGISLNEGWFEIEHEDITQFYNLIGVQIPERGEGQKFVEFAQVLEGRPVGHLFVATTFVASKSAPDIQDPRVLNQSINALTKPGYLRPWFGPVMVTADDNSCFPGIPAHPLVKDITPRDVHSITRLLERCDGFCIDNPKLYLGKTITGLLINNPFDGTTNVMGMGNDLHQAVVPLAPLDYPDSPVALAFFLGLSWYIRRCLQTRDGPDKSGDWNSGRLRYVSYVFGTRAPKEGAHEGGDQSNTNLLRPEPALGRAGFPPTVILLHGSGKPVFKEKKEASRDNFYKFWPRYKRSQGSQFERVPSPYKWETDMVDRLGVDNPALLRNFVRNRIGDIWPQIEADQGFSQLPGVRRG</sequence>
<dbReference type="Proteomes" id="UP000724584">
    <property type="component" value="Unassembled WGS sequence"/>
</dbReference>
<evidence type="ECO:0000313" key="1">
    <source>
        <dbReference type="EMBL" id="KAH6650133.1"/>
    </source>
</evidence>
<reference evidence="1 2" key="1">
    <citation type="journal article" date="2021" name="Nat. Commun.">
        <title>Genetic determinants of endophytism in the Arabidopsis root mycobiome.</title>
        <authorList>
            <person name="Mesny F."/>
            <person name="Miyauchi S."/>
            <person name="Thiergart T."/>
            <person name="Pickel B."/>
            <person name="Atanasova L."/>
            <person name="Karlsson M."/>
            <person name="Huettel B."/>
            <person name="Barry K.W."/>
            <person name="Haridas S."/>
            <person name="Chen C."/>
            <person name="Bauer D."/>
            <person name="Andreopoulos W."/>
            <person name="Pangilinan J."/>
            <person name="LaButti K."/>
            <person name="Riley R."/>
            <person name="Lipzen A."/>
            <person name="Clum A."/>
            <person name="Drula E."/>
            <person name="Henrissat B."/>
            <person name="Kohler A."/>
            <person name="Grigoriev I.V."/>
            <person name="Martin F.M."/>
            <person name="Hacquard S."/>
        </authorList>
    </citation>
    <scope>NUCLEOTIDE SEQUENCE [LARGE SCALE GENOMIC DNA]</scope>
    <source>
        <strain evidence="1 2">MPI-SDFR-AT-0079</strain>
    </source>
</reference>
<proteinExistence type="predicted"/>
<dbReference type="EMBL" id="JAGIZQ010000001">
    <property type="protein sequence ID" value="KAH6650133.1"/>
    <property type="molecule type" value="Genomic_DNA"/>
</dbReference>
<name>A0ACB7PM05_9PEZI</name>
<gene>
    <name evidence="1" type="ORF">F5144DRAFT_636564</name>
</gene>